<dbReference type="SUPFAM" id="SSF53448">
    <property type="entry name" value="Nucleotide-diphospho-sugar transferases"/>
    <property type="match status" value="1"/>
</dbReference>
<feature type="chain" id="PRO_5045788482" evidence="1">
    <location>
        <begin position="22"/>
        <end position="391"/>
    </location>
</feature>
<accession>A0ABQ7H6G1</accession>
<evidence type="ECO:0000256" key="1">
    <source>
        <dbReference type="SAM" id="SignalP"/>
    </source>
</evidence>
<sequence>MSIVCLLIVLLLSTVSSSSEAQQDTSSSVCFVVRTYWAHGEDYGDRSLHDLINSMKAQTLGRWDAYMVVLDDRPFPDLQKVISRHNDDRIWIFAEWAKAIYKPKDKGIWSPKYHQHLYQLTDEAVRACPPSTEWVVITNGDNTYDSKFVEEILSTPDEYDVVALDFYSRYQRPTAPPCTRFAASEDDSMPKCKSNELRFCQVDLAAVAWRWKRLVEEDRRFGNLDRRSDSQAADGMMATAVIYAGWKVRFVHNRCLVHHNPNPQLCALHGGVWDDSLLINPSTFGGRCITKQSAEYLLRTTPGLELVSMNLSYDRNAFGYEHLESLPETCLRTADPATWRNAFTFGRVCAARIDFVDLPHDLPSHPWDSWLPEDLKHVKTLGGHATSASEL</sequence>
<proteinExistence type="predicted"/>
<organism evidence="2 3">
    <name type="scientific">Dunaliella salina</name>
    <name type="common">Green alga</name>
    <name type="synonym">Protococcus salinus</name>
    <dbReference type="NCBI Taxonomy" id="3046"/>
    <lineage>
        <taxon>Eukaryota</taxon>
        <taxon>Viridiplantae</taxon>
        <taxon>Chlorophyta</taxon>
        <taxon>core chlorophytes</taxon>
        <taxon>Chlorophyceae</taxon>
        <taxon>CS clade</taxon>
        <taxon>Chlamydomonadales</taxon>
        <taxon>Dunaliellaceae</taxon>
        <taxon>Dunaliella</taxon>
    </lineage>
</organism>
<evidence type="ECO:0000313" key="2">
    <source>
        <dbReference type="EMBL" id="KAF5842450.1"/>
    </source>
</evidence>
<reference evidence="2" key="1">
    <citation type="submission" date="2017-08" db="EMBL/GenBank/DDBJ databases">
        <authorList>
            <person name="Polle J.E."/>
            <person name="Barry K."/>
            <person name="Cushman J."/>
            <person name="Schmutz J."/>
            <person name="Tran D."/>
            <person name="Hathwaick L.T."/>
            <person name="Yim W.C."/>
            <person name="Jenkins J."/>
            <person name="Mckie-Krisberg Z.M."/>
            <person name="Prochnik S."/>
            <person name="Lindquist E."/>
            <person name="Dockter R.B."/>
            <person name="Adam C."/>
            <person name="Molina H."/>
            <person name="Bunkerborg J."/>
            <person name="Jin E."/>
            <person name="Buchheim M."/>
            <person name="Magnuson J."/>
        </authorList>
    </citation>
    <scope>NUCLEOTIDE SEQUENCE</scope>
    <source>
        <strain evidence="2">CCAP 19/18</strain>
    </source>
</reference>
<name>A0ABQ7H6G1_DUNSA</name>
<feature type="signal peptide" evidence="1">
    <location>
        <begin position="1"/>
        <end position="21"/>
    </location>
</feature>
<gene>
    <name evidence="2" type="ORF">DUNSADRAFT_7059</name>
</gene>
<comment type="caution">
    <text evidence="2">The sequence shown here is derived from an EMBL/GenBank/DDBJ whole genome shotgun (WGS) entry which is preliminary data.</text>
</comment>
<dbReference type="Proteomes" id="UP000815325">
    <property type="component" value="Unassembled WGS sequence"/>
</dbReference>
<protein>
    <submittedName>
        <fullName evidence="2">Uncharacterized protein</fullName>
    </submittedName>
</protein>
<dbReference type="EMBL" id="MU069461">
    <property type="protein sequence ID" value="KAF5842450.1"/>
    <property type="molecule type" value="Genomic_DNA"/>
</dbReference>
<evidence type="ECO:0000313" key="3">
    <source>
        <dbReference type="Proteomes" id="UP000815325"/>
    </source>
</evidence>
<dbReference type="InterPro" id="IPR029044">
    <property type="entry name" value="Nucleotide-diphossugar_trans"/>
</dbReference>
<keyword evidence="3" id="KW-1185">Reference proteome</keyword>
<keyword evidence="1" id="KW-0732">Signal</keyword>